<evidence type="ECO:0000313" key="4">
    <source>
        <dbReference type="Proteomes" id="UP000039865"/>
    </source>
</evidence>
<evidence type="ECO:0000256" key="1">
    <source>
        <dbReference type="SAM" id="MobiDB-lite"/>
    </source>
</evidence>
<keyword evidence="2" id="KW-0812">Transmembrane</keyword>
<keyword evidence="2" id="KW-1133">Transmembrane helix</keyword>
<evidence type="ECO:0000256" key="2">
    <source>
        <dbReference type="SAM" id="Phobius"/>
    </source>
</evidence>
<name>A0A078AXE0_STYLE</name>
<feature type="compositionally biased region" description="Basic and acidic residues" evidence="1">
    <location>
        <begin position="12"/>
        <end position="22"/>
    </location>
</feature>
<dbReference type="Proteomes" id="UP000039865">
    <property type="component" value="Unassembled WGS sequence"/>
</dbReference>
<feature type="transmembrane region" description="Helical" evidence="2">
    <location>
        <begin position="59"/>
        <end position="77"/>
    </location>
</feature>
<accession>A0A078AXE0</accession>
<evidence type="ECO:0008006" key="5">
    <source>
        <dbReference type="Google" id="ProtNLM"/>
    </source>
</evidence>
<gene>
    <name evidence="3" type="primary">Contig19037.g922</name>
    <name evidence="3" type="ORF">STYLEM_15839</name>
</gene>
<sequence length="239" mass="27745">MDQANQGIQIIQERDQSSRKPSLELPDPHYFKGDQEPLPQKIVRRPITFKSTIRKAIKSFFYGAVAKLIYVIIQKKLNLISVLKNFKPILRFGLMVFSLSFLYKITRLVIKKAGIKISRDLEVFISASISSLSLFLADSKDMNLLKVMIFPRAIEALYALLKERGIIKPIKNGEYMLLTSLCIIVTYFYIHELSVLQPSMMKAIDSYMNLGKTEQFLRHQYQIQRYNAIKEKYANNRLL</sequence>
<dbReference type="AlphaFoldDB" id="A0A078AXE0"/>
<proteinExistence type="predicted"/>
<organism evidence="3 4">
    <name type="scientific">Stylonychia lemnae</name>
    <name type="common">Ciliate</name>
    <dbReference type="NCBI Taxonomy" id="5949"/>
    <lineage>
        <taxon>Eukaryota</taxon>
        <taxon>Sar</taxon>
        <taxon>Alveolata</taxon>
        <taxon>Ciliophora</taxon>
        <taxon>Intramacronucleata</taxon>
        <taxon>Spirotrichea</taxon>
        <taxon>Stichotrichia</taxon>
        <taxon>Sporadotrichida</taxon>
        <taxon>Oxytrichidae</taxon>
        <taxon>Stylonychinae</taxon>
        <taxon>Stylonychia</taxon>
    </lineage>
</organism>
<keyword evidence="4" id="KW-1185">Reference proteome</keyword>
<feature type="transmembrane region" description="Helical" evidence="2">
    <location>
        <begin position="89"/>
        <end position="109"/>
    </location>
</feature>
<reference evidence="3 4" key="1">
    <citation type="submission" date="2014-06" db="EMBL/GenBank/DDBJ databases">
        <authorList>
            <person name="Swart Estienne"/>
        </authorList>
    </citation>
    <scope>NUCLEOTIDE SEQUENCE [LARGE SCALE GENOMIC DNA]</scope>
    <source>
        <strain evidence="3 4">130c</strain>
    </source>
</reference>
<keyword evidence="2" id="KW-0472">Membrane</keyword>
<feature type="region of interest" description="Disordered" evidence="1">
    <location>
        <begin position="1"/>
        <end position="22"/>
    </location>
</feature>
<evidence type="ECO:0000313" key="3">
    <source>
        <dbReference type="EMBL" id="CDW86741.1"/>
    </source>
</evidence>
<dbReference type="EMBL" id="CCKQ01014933">
    <property type="protein sequence ID" value="CDW86741.1"/>
    <property type="molecule type" value="Genomic_DNA"/>
</dbReference>
<protein>
    <recommendedName>
        <fullName evidence="5">Transmembrane protein</fullName>
    </recommendedName>
</protein>
<dbReference type="InParanoid" id="A0A078AXE0"/>
<feature type="transmembrane region" description="Helical" evidence="2">
    <location>
        <begin position="173"/>
        <end position="190"/>
    </location>
</feature>